<evidence type="ECO:0000259" key="14">
    <source>
        <dbReference type="PROSITE" id="PS50262"/>
    </source>
</evidence>
<keyword evidence="2 13" id="KW-1003">Cell membrane</keyword>
<dbReference type="Pfam" id="PF13853">
    <property type="entry name" value="7tm_4"/>
    <property type="match status" value="1"/>
</dbReference>
<evidence type="ECO:0000256" key="1">
    <source>
        <dbReference type="ARBA" id="ARBA00004651"/>
    </source>
</evidence>
<sequence length="377" mass="42489">MKDPLMKTNNKENEFIEMVNHSSVTEFLLLGFSEFEELQLPLFILFSLLYLMAVLGNLFVICIVCADRHLHTPMYFFLANLSLLDIFSMTVTLPKLLAILLTHNHTISFSVCIIQMYGYMGCTETEYLLLTAMAYDRYVAICNPLRYTIIMNTKVCALLAAASLITGSLDVLPHIITVSQFSFCDSNVIDHFFCEITALLKLSCTDTSIIQTMTFVMSAFTAFAPFLLTLTSYLFIISSILKIRSREGKSKAFSTCSSHLTVIVLSYGTIMGVYLQPESGDSVKSNKLPTAVTLKAKKQNNAVYNNKSLKRRKSGVVISPEKNNAKCSDCDYGKQYQIVSVMMLMLHCDSNSRNANLEIVLRLWDYVDKKLHITQQL</sequence>
<dbReference type="OrthoDB" id="6151005at2759"/>
<proteinExistence type="inferred from homology"/>
<dbReference type="InterPro" id="IPR000725">
    <property type="entry name" value="Olfact_rcpt"/>
</dbReference>
<comment type="subcellular location">
    <subcellularLocation>
        <location evidence="1 13">Cell membrane</location>
        <topology evidence="1 13">Multi-pass membrane protein</topology>
    </subcellularLocation>
</comment>
<feature type="transmembrane region" description="Helical" evidence="13">
    <location>
        <begin position="215"/>
        <end position="241"/>
    </location>
</feature>
<dbReference type="PROSITE" id="PS50262">
    <property type="entry name" value="G_PROTEIN_RECEP_F1_2"/>
    <property type="match status" value="1"/>
</dbReference>
<keyword evidence="9 12" id="KW-0675">Receptor</keyword>
<keyword evidence="5 13" id="KW-0552">Olfaction</keyword>
<dbReference type="Proteomes" id="UP000515159">
    <property type="component" value="Chromosome 16"/>
</dbReference>
<dbReference type="GeneID" id="117349752"/>
<feature type="transmembrane region" description="Helical" evidence="13">
    <location>
        <begin position="77"/>
        <end position="101"/>
    </location>
</feature>
<feature type="transmembrane region" description="Helical" evidence="13">
    <location>
        <begin position="155"/>
        <end position="176"/>
    </location>
</feature>
<comment type="similarity">
    <text evidence="12">Belongs to the G-protein coupled receptor 1 family.</text>
</comment>
<keyword evidence="15" id="KW-1185">Reference proteome</keyword>
<keyword evidence="7 12" id="KW-0297">G-protein coupled receptor</keyword>
<organism evidence="15 16">
    <name type="scientific">Geotrypetes seraphini</name>
    <name type="common">Gaboon caecilian</name>
    <name type="synonym">Caecilia seraphini</name>
    <dbReference type="NCBI Taxonomy" id="260995"/>
    <lineage>
        <taxon>Eukaryota</taxon>
        <taxon>Metazoa</taxon>
        <taxon>Chordata</taxon>
        <taxon>Craniata</taxon>
        <taxon>Vertebrata</taxon>
        <taxon>Euteleostomi</taxon>
        <taxon>Amphibia</taxon>
        <taxon>Gymnophiona</taxon>
        <taxon>Geotrypetes</taxon>
    </lineage>
</organism>
<name>A0A6P8PWM9_GEOSA</name>
<evidence type="ECO:0000256" key="6">
    <source>
        <dbReference type="ARBA" id="ARBA00022989"/>
    </source>
</evidence>
<keyword evidence="8 13" id="KW-0472">Membrane</keyword>
<gene>
    <name evidence="16" type="primary">LOC117349752</name>
</gene>
<evidence type="ECO:0000313" key="16">
    <source>
        <dbReference type="RefSeq" id="XP_033779233.1"/>
    </source>
</evidence>
<keyword evidence="11 12" id="KW-0807">Transducer</keyword>
<protein>
    <recommendedName>
        <fullName evidence="13">Olfactory receptor</fullName>
    </recommendedName>
</protein>
<dbReference type="PANTHER" id="PTHR26452">
    <property type="entry name" value="OLFACTORY RECEPTOR"/>
    <property type="match status" value="1"/>
</dbReference>
<evidence type="ECO:0000256" key="10">
    <source>
        <dbReference type="ARBA" id="ARBA00023180"/>
    </source>
</evidence>
<evidence type="ECO:0000256" key="13">
    <source>
        <dbReference type="RuleBase" id="RU363047"/>
    </source>
</evidence>
<keyword evidence="10" id="KW-0325">Glycoprotein</keyword>
<evidence type="ECO:0000256" key="12">
    <source>
        <dbReference type="RuleBase" id="RU000688"/>
    </source>
</evidence>
<keyword evidence="3 13" id="KW-0716">Sensory transduction</keyword>
<dbReference type="AlphaFoldDB" id="A0A6P8PWM9"/>
<dbReference type="InParanoid" id="A0A6P8PWM9"/>
<evidence type="ECO:0000256" key="4">
    <source>
        <dbReference type="ARBA" id="ARBA00022692"/>
    </source>
</evidence>
<dbReference type="GO" id="GO:0004930">
    <property type="term" value="F:G protein-coupled receptor activity"/>
    <property type="evidence" value="ECO:0007669"/>
    <property type="project" value="UniProtKB-KW"/>
</dbReference>
<feature type="transmembrane region" description="Helical" evidence="13">
    <location>
        <begin position="253"/>
        <end position="275"/>
    </location>
</feature>
<feature type="transmembrane region" description="Helical" evidence="13">
    <location>
        <begin position="107"/>
        <end position="135"/>
    </location>
</feature>
<dbReference type="InterPro" id="IPR050516">
    <property type="entry name" value="Olfactory_GPCR"/>
</dbReference>
<dbReference type="CDD" id="cd13954">
    <property type="entry name" value="7tmA_OR"/>
    <property type="match status" value="1"/>
</dbReference>
<reference evidence="16" key="1">
    <citation type="submission" date="2025-08" db="UniProtKB">
        <authorList>
            <consortium name="RefSeq"/>
        </authorList>
    </citation>
    <scope>IDENTIFICATION</scope>
</reference>
<evidence type="ECO:0000256" key="5">
    <source>
        <dbReference type="ARBA" id="ARBA00022725"/>
    </source>
</evidence>
<dbReference type="InterPro" id="IPR017452">
    <property type="entry name" value="GPCR_Rhodpsn_7TM"/>
</dbReference>
<evidence type="ECO:0000256" key="9">
    <source>
        <dbReference type="ARBA" id="ARBA00023170"/>
    </source>
</evidence>
<feature type="transmembrane region" description="Helical" evidence="13">
    <location>
        <begin position="42"/>
        <end position="65"/>
    </location>
</feature>
<dbReference type="RefSeq" id="XP_033779233.1">
    <property type="nucleotide sequence ID" value="XM_033923342.1"/>
</dbReference>
<keyword evidence="6 13" id="KW-1133">Transmembrane helix</keyword>
<dbReference type="GO" id="GO:0005886">
    <property type="term" value="C:plasma membrane"/>
    <property type="evidence" value="ECO:0007669"/>
    <property type="project" value="UniProtKB-SubCell"/>
</dbReference>
<dbReference type="GO" id="GO:0004984">
    <property type="term" value="F:olfactory receptor activity"/>
    <property type="evidence" value="ECO:0007669"/>
    <property type="project" value="InterPro"/>
</dbReference>
<dbReference type="FunFam" id="1.20.1070.10:FF:000010">
    <property type="entry name" value="Olfactory receptor"/>
    <property type="match status" value="1"/>
</dbReference>
<dbReference type="KEGG" id="gsh:117349752"/>
<dbReference type="PRINTS" id="PR00237">
    <property type="entry name" value="GPCRRHODOPSN"/>
</dbReference>
<keyword evidence="4 12" id="KW-0812">Transmembrane</keyword>
<dbReference type="PRINTS" id="PR00245">
    <property type="entry name" value="OLFACTORYR"/>
</dbReference>
<accession>A0A6P8PWM9</accession>
<dbReference type="PROSITE" id="PS00237">
    <property type="entry name" value="G_PROTEIN_RECEP_F1_1"/>
    <property type="match status" value="1"/>
</dbReference>
<evidence type="ECO:0000256" key="8">
    <source>
        <dbReference type="ARBA" id="ARBA00023136"/>
    </source>
</evidence>
<feature type="domain" description="G-protein coupled receptors family 1 profile" evidence="14">
    <location>
        <begin position="56"/>
        <end position="267"/>
    </location>
</feature>
<dbReference type="Gene3D" id="1.20.1070.10">
    <property type="entry name" value="Rhodopsin 7-helix transmembrane proteins"/>
    <property type="match status" value="1"/>
</dbReference>
<evidence type="ECO:0000256" key="7">
    <source>
        <dbReference type="ARBA" id="ARBA00023040"/>
    </source>
</evidence>
<evidence type="ECO:0000256" key="2">
    <source>
        <dbReference type="ARBA" id="ARBA00022475"/>
    </source>
</evidence>
<dbReference type="InterPro" id="IPR000276">
    <property type="entry name" value="GPCR_Rhodpsn"/>
</dbReference>
<evidence type="ECO:0000256" key="3">
    <source>
        <dbReference type="ARBA" id="ARBA00022606"/>
    </source>
</evidence>
<evidence type="ECO:0000256" key="11">
    <source>
        <dbReference type="ARBA" id="ARBA00023224"/>
    </source>
</evidence>
<dbReference type="SUPFAM" id="SSF81321">
    <property type="entry name" value="Family A G protein-coupled receptor-like"/>
    <property type="match status" value="1"/>
</dbReference>
<evidence type="ECO:0000313" key="15">
    <source>
        <dbReference type="Proteomes" id="UP000515159"/>
    </source>
</evidence>